<dbReference type="OrthoDB" id="247487at2"/>
<protein>
    <recommendedName>
        <fullName evidence="3">Neutral/alkaline non-lysosomal ceramidase</fullName>
    </recommendedName>
</protein>
<dbReference type="KEGG" id="fmr:Fuma_04219"/>
<name>A0A1P8WKM0_9PLAN</name>
<dbReference type="STRING" id="1891926.Fuma_04219"/>
<proteinExistence type="predicted"/>
<reference evidence="1 2" key="1">
    <citation type="journal article" date="2016" name="Front. Microbiol.">
        <title>Fuerstia marisgermanicae gen. nov., sp. nov., an Unusual Member of the Phylum Planctomycetes from the German Wadden Sea.</title>
        <authorList>
            <person name="Kohn T."/>
            <person name="Heuer A."/>
            <person name="Jogler M."/>
            <person name="Vollmers J."/>
            <person name="Boedeker C."/>
            <person name="Bunk B."/>
            <person name="Rast P."/>
            <person name="Borchert D."/>
            <person name="Glockner I."/>
            <person name="Freese H.M."/>
            <person name="Klenk H.P."/>
            <person name="Overmann J."/>
            <person name="Kaster A.K."/>
            <person name="Rohde M."/>
            <person name="Wiegand S."/>
            <person name="Jogler C."/>
        </authorList>
    </citation>
    <scope>NUCLEOTIDE SEQUENCE [LARGE SCALE GENOMIC DNA]</scope>
    <source>
        <strain evidence="1 2">NH11</strain>
    </source>
</reference>
<sequence length="486" mass="53080">MPSSSSRLRASAAVFELAPEPNADTDSRTGVRVEKVVGPLKTTVLLLEDQGDRVCLITTHFAGTTPVNVSDLFRQSIAELLGLPVSNVLLCTSHNHCSAVFARNAVQQYATYDEPIQPADLLPLGEEFLRILRQTAGQLPDLLQPVTVSWTEGHEDRITYNRKGRRADGTSYLMREEDRQRLGVDFNGDIDTHAPLVILNDSDGKPVAAIAHFTGHPVTSYHPEKPLVFGEWSQVACDLVAAHLDSNRTVPIAFLQGCAADVNSKFMLSGDVERSMTFGGMLGQSYIDALPQLQHSAREGMNFAVETVQLPLDSLPSEDFLRQELAEMDDFIRRAKAGDEDTLMCAGQNFPRALSPAYRAGLAEMVRTWNVWALGIHEAGKADSVPTSLPVDISVLRVGDVGIVGMPFEPFQGIGRQIRSRSPLPINLPGGYTNLSHGYITDAANVGGQEYMSAHYRYTKFRPPLRKPAGDVVADAAVKLLEKFSG</sequence>
<dbReference type="EMBL" id="CP017641">
    <property type="protein sequence ID" value="APZ94587.1"/>
    <property type="molecule type" value="Genomic_DNA"/>
</dbReference>
<evidence type="ECO:0000313" key="1">
    <source>
        <dbReference type="EMBL" id="APZ94587.1"/>
    </source>
</evidence>
<gene>
    <name evidence="1" type="ORF">Fuma_04219</name>
</gene>
<accession>A0A1P8WKM0</accession>
<keyword evidence="2" id="KW-1185">Reference proteome</keyword>
<dbReference type="AlphaFoldDB" id="A0A1P8WKM0"/>
<evidence type="ECO:0000313" key="2">
    <source>
        <dbReference type="Proteomes" id="UP000187735"/>
    </source>
</evidence>
<organism evidence="1 2">
    <name type="scientific">Fuerstiella marisgermanici</name>
    <dbReference type="NCBI Taxonomy" id="1891926"/>
    <lineage>
        <taxon>Bacteria</taxon>
        <taxon>Pseudomonadati</taxon>
        <taxon>Planctomycetota</taxon>
        <taxon>Planctomycetia</taxon>
        <taxon>Planctomycetales</taxon>
        <taxon>Planctomycetaceae</taxon>
        <taxon>Fuerstiella</taxon>
    </lineage>
</organism>
<dbReference type="Proteomes" id="UP000187735">
    <property type="component" value="Chromosome"/>
</dbReference>
<dbReference type="RefSeq" id="WP_077025862.1">
    <property type="nucleotide sequence ID" value="NZ_CP017641.1"/>
</dbReference>
<evidence type="ECO:0008006" key="3">
    <source>
        <dbReference type="Google" id="ProtNLM"/>
    </source>
</evidence>